<keyword evidence="5" id="KW-0564">Palmitate</keyword>
<evidence type="ECO:0000313" key="9">
    <source>
        <dbReference type="Proteomes" id="UP000193749"/>
    </source>
</evidence>
<dbReference type="STRING" id="55209.HA50_02920"/>
<evidence type="ECO:0000256" key="6">
    <source>
        <dbReference type="ARBA" id="ARBA00023288"/>
    </source>
</evidence>
<dbReference type="SUPFAM" id="SSF53850">
    <property type="entry name" value="Periplasmic binding protein-like II"/>
    <property type="match status" value="1"/>
</dbReference>
<evidence type="ECO:0000256" key="2">
    <source>
        <dbReference type="ARBA" id="ARBA00008973"/>
    </source>
</evidence>
<comment type="caution">
    <text evidence="8">The sequence shown here is derived from an EMBL/GenBank/DDBJ whole genome shotgun (WGS) entry which is preliminary data.</text>
</comment>
<dbReference type="GO" id="GO:0016020">
    <property type="term" value="C:membrane"/>
    <property type="evidence" value="ECO:0007669"/>
    <property type="project" value="UniProtKB-SubCell"/>
</dbReference>
<dbReference type="OrthoDB" id="9812878at2"/>
<gene>
    <name evidence="8" type="ORF">HA50_02920</name>
</gene>
<evidence type="ECO:0000256" key="3">
    <source>
        <dbReference type="ARBA" id="ARBA00022729"/>
    </source>
</evidence>
<sequence length="261" mass="28351">MHKKVIAGLALFSLMTTWASAAALRVAADPVPHSEILNQIKQTDKHLDLKVIELNGNLNANELLARGDVDANYFQHVPYLRDQEKALGEKFVVVATVHIEPLGIYSHKIKSLKDIPDGAQIAVPNNVTNLSRALYLLQANGVIKLKGNGDASTLVTTADISDNPHHLKIIEIEAPQLPRALDDATLAIINGNYALQAGLVPSKDALALEQAKGNPYANVLVTTPKLAHDPRILELAKDLESKQTAEFINQQYKGSVIPVHL</sequence>
<dbReference type="EMBL" id="MLJI01000001">
    <property type="protein sequence ID" value="ORM92361.1"/>
    <property type="molecule type" value="Genomic_DNA"/>
</dbReference>
<evidence type="ECO:0000256" key="1">
    <source>
        <dbReference type="ARBA" id="ARBA00004635"/>
    </source>
</evidence>
<keyword evidence="6" id="KW-0449">Lipoprotein</keyword>
<organism evidence="8 9">
    <name type="scientific">Pantoea cypripedii</name>
    <name type="common">Pectobacterium cypripedii</name>
    <name type="synonym">Erwinia cypripedii</name>
    <dbReference type="NCBI Taxonomy" id="55209"/>
    <lineage>
        <taxon>Bacteria</taxon>
        <taxon>Pseudomonadati</taxon>
        <taxon>Pseudomonadota</taxon>
        <taxon>Gammaproteobacteria</taxon>
        <taxon>Enterobacterales</taxon>
        <taxon>Erwiniaceae</taxon>
        <taxon>Pantoea</taxon>
    </lineage>
</organism>
<reference evidence="8 9" key="1">
    <citation type="journal article" date="2017" name="Antonie Van Leeuwenhoek">
        <title>Phylogenomic resolution of the bacterial genus Pantoea and its relationship with Erwinia and Tatumella.</title>
        <authorList>
            <person name="Palmer M."/>
            <person name="Steenkamp E.T."/>
            <person name="Coetzee M.P."/>
            <person name="Chan W.Y."/>
            <person name="van Zyl E."/>
            <person name="De Maayer P."/>
            <person name="Coutinho T.A."/>
            <person name="Blom J."/>
            <person name="Smits T.H."/>
            <person name="Duffy B."/>
            <person name="Venter S.N."/>
        </authorList>
    </citation>
    <scope>NUCLEOTIDE SEQUENCE [LARGE SCALE GENOMIC DNA]</scope>
    <source>
        <strain evidence="8 9">LMG 2657</strain>
    </source>
</reference>
<dbReference type="Gene3D" id="3.40.190.10">
    <property type="entry name" value="Periplasmic binding protein-like II"/>
    <property type="match status" value="2"/>
</dbReference>
<dbReference type="AlphaFoldDB" id="A0A1X1EQS1"/>
<evidence type="ECO:0000313" key="8">
    <source>
        <dbReference type="EMBL" id="ORM92361.1"/>
    </source>
</evidence>
<feature type="signal peptide" evidence="7">
    <location>
        <begin position="1"/>
        <end position="21"/>
    </location>
</feature>
<accession>A0A1X1EQS1</accession>
<dbReference type="PIRSF" id="PIRSF002854">
    <property type="entry name" value="MetQ"/>
    <property type="match status" value="1"/>
</dbReference>
<evidence type="ECO:0000256" key="4">
    <source>
        <dbReference type="ARBA" id="ARBA00023136"/>
    </source>
</evidence>
<name>A0A1X1EQS1_PANCY</name>
<feature type="chain" id="PRO_5012168171" evidence="7">
    <location>
        <begin position="22"/>
        <end position="261"/>
    </location>
</feature>
<proteinExistence type="inferred from homology"/>
<keyword evidence="3 7" id="KW-0732">Signal</keyword>
<dbReference type="PANTHER" id="PTHR30429:SF0">
    <property type="entry name" value="METHIONINE-BINDING LIPOPROTEIN METQ"/>
    <property type="match status" value="1"/>
</dbReference>
<evidence type="ECO:0000256" key="7">
    <source>
        <dbReference type="SAM" id="SignalP"/>
    </source>
</evidence>
<dbReference type="InterPro" id="IPR004872">
    <property type="entry name" value="Lipoprotein_NlpA"/>
</dbReference>
<comment type="subcellular location">
    <subcellularLocation>
        <location evidence="1">Membrane</location>
        <topology evidence="1">Lipid-anchor</topology>
    </subcellularLocation>
</comment>
<evidence type="ECO:0000256" key="5">
    <source>
        <dbReference type="ARBA" id="ARBA00023139"/>
    </source>
</evidence>
<protein>
    <submittedName>
        <fullName evidence="8">Metal ABC transporter substrate-binding protein</fullName>
    </submittedName>
</protein>
<comment type="similarity">
    <text evidence="2">Belongs to the NlpA lipoprotein family.</text>
</comment>
<keyword evidence="4" id="KW-0472">Membrane</keyword>
<dbReference type="Proteomes" id="UP000193749">
    <property type="component" value="Unassembled WGS sequence"/>
</dbReference>
<dbReference type="PANTHER" id="PTHR30429">
    <property type="entry name" value="D-METHIONINE-BINDING LIPOPROTEIN METQ"/>
    <property type="match status" value="1"/>
</dbReference>
<dbReference type="Pfam" id="PF03180">
    <property type="entry name" value="Lipoprotein_9"/>
    <property type="match status" value="1"/>
</dbReference>
<keyword evidence="9" id="KW-1185">Reference proteome</keyword>
<dbReference type="RefSeq" id="WP_084872396.1">
    <property type="nucleotide sequence ID" value="NZ_JAGGMY010000001.1"/>
</dbReference>